<dbReference type="SMART" id="SM00825">
    <property type="entry name" value="PKS_KS"/>
    <property type="match status" value="1"/>
</dbReference>
<dbReference type="InterPro" id="IPR009081">
    <property type="entry name" value="PP-bd_ACP"/>
</dbReference>
<dbReference type="Pfam" id="PF18558">
    <property type="entry name" value="HTH_51"/>
    <property type="match status" value="1"/>
</dbReference>
<feature type="domain" description="Ketosynthase family 3 (KS3)" evidence="6">
    <location>
        <begin position="1"/>
        <end position="355"/>
    </location>
</feature>
<accession>A0A8H5KQM2</accession>
<evidence type="ECO:0000256" key="4">
    <source>
        <dbReference type="ARBA" id="ARBA00023268"/>
    </source>
</evidence>
<dbReference type="InterPro" id="IPR036736">
    <property type="entry name" value="ACP-like_sf"/>
</dbReference>
<keyword evidence="1" id="KW-0596">Phosphopantetheine</keyword>
<dbReference type="GeneID" id="59313373"/>
<dbReference type="InterPro" id="IPR041068">
    <property type="entry name" value="HTH_51"/>
</dbReference>
<dbReference type="InterPro" id="IPR014030">
    <property type="entry name" value="Ketoacyl_synth_N"/>
</dbReference>
<proteinExistence type="predicted"/>
<evidence type="ECO:0000256" key="2">
    <source>
        <dbReference type="ARBA" id="ARBA00022553"/>
    </source>
</evidence>
<name>A0A8H5KQM2_GIBSU</name>
<dbReference type="InterPro" id="IPR014031">
    <property type="entry name" value="Ketoacyl_synth_C"/>
</dbReference>
<dbReference type="SUPFAM" id="SSF52151">
    <property type="entry name" value="FabD/lysophospholipase-like"/>
    <property type="match status" value="1"/>
</dbReference>
<organism evidence="7 8">
    <name type="scientific">Gibberella subglutinans</name>
    <name type="common">Fusarium subglutinans</name>
    <dbReference type="NCBI Taxonomy" id="42677"/>
    <lineage>
        <taxon>Eukaryota</taxon>
        <taxon>Fungi</taxon>
        <taxon>Dikarya</taxon>
        <taxon>Ascomycota</taxon>
        <taxon>Pezizomycotina</taxon>
        <taxon>Sordariomycetes</taxon>
        <taxon>Hypocreomycetidae</taxon>
        <taxon>Hypocreales</taxon>
        <taxon>Nectriaceae</taxon>
        <taxon>Fusarium</taxon>
        <taxon>Fusarium fujikuroi species complex</taxon>
    </lineage>
</organism>
<dbReference type="Gene3D" id="1.10.1200.10">
    <property type="entry name" value="ACP-like"/>
    <property type="match status" value="2"/>
</dbReference>
<dbReference type="InterPro" id="IPR001227">
    <property type="entry name" value="Ac_transferase_dom_sf"/>
</dbReference>
<dbReference type="SUPFAM" id="SSF47336">
    <property type="entry name" value="ACP-like"/>
    <property type="match status" value="2"/>
</dbReference>
<dbReference type="SUPFAM" id="SSF53901">
    <property type="entry name" value="Thiolase-like"/>
    <property type="match status" value="1"/>
</dbReference>
<dbReference type="Gene3D" id="3.40.50.150">
    <property type="entry name" value="Vaccinia Virus protein VP39"/>
    <property type="match status" value="1"/>
</dbReference>
<dbReference type="Pfam" id="PF02801">
    <property type="entry name" value="Ketoacyl-synt_C"/>
    <property type="match status" value="1"/>
</dbReference>
<dbReference type="InterPro" id="IPR050091">
    <property type="entry name" value="PKS_NRPS_Biosynth_Enz"/>
</dbReference>
<dbReference type="OrthoDB" id="329835at2759"/>
<dbReference type="CDD" id="cd00833">
    <property type="entry name" value="PKS"/>
    <property type="match status" value="1"/>
</dbReference>
<dbReference type="InterPro" id="IPR020841">
    <property type="entry name" value="PKS_Beta-ketoAc_synthase_dom"/>
</dbReference>
<comment type="caution">
    <text evidence="7">The sequence shown here is derived from an EMBL/GenBank/DDBJ whole genome shotgun (WGS) entry which is preliminary data.</text>
</comment>
<dbReference type="AlphaFoldDB" id="A0A8H5KQM2"/>
<dbReference type="SMART" id="SM00827">
    <property type="entry name" value="PKS_AT"/>
    <property type="match status" value="1"/>
</dbReference>
<dbReference type="GO" id="GO:0004312">
    <property type="term" value="F:fatty acid synthase activity"/>
    <property type="evidence" value="ECO:0007669"/>
    <property type="project" value="TreeGrafter"/>
</dbReference>
<keyword evidence="8" id="KW-1185">Reference proteome</keyword>
<evidence type="ECO:0000259" key="6">
    <source>
        <dbReference type="PROSITE" id="PS52004"/>
    </source>
</evidence>
<dbReference type="GO" id="GO:0044550">
    <property type="term" value="P:secondary metabolite biosynthetic process"/>
    <property type="evidence" value="ECO:0007669"/>
    <property type="project" value="TreeGrafter"/>
</dbReference>
<evidence type="ECO:0000259" key="5">
    <source>
        <dbReference type="PROSITE" id="PS50075"/>
    </source>
</evidence>
<dbReference type="Proteomes" id="UP000547976">
    <property type="component" value="Unassembled WGS sequence"/>
</dbReference>
<dbReference type="GO" id="GO:0006633">
    <property type="term" value="P:fatty acid biosynthetic process"/>
    <property type="evidence" value="ECO:0007669"/>
    <property type="project" value="TreeGrafter"/>
</dbReference>
<evidence type="ECO:0000313" key="8">
    <source>
        <dbReference type="Proteomes" id="UP000547976"/>
    </source>
</evidence>
<reference evidence="7 8" key="1">
    <citation type="submission" date="2020-05" db="EMBL/GenBank/DDBJ databases">
        <title>Identification and distribution of gene clusters putatively required for synthesis of sphingolipid metabolism inhibitors in phylogenetically diverse species of the filamentous fungus Fusarium.</title>
        <authorList>
            <person name="Kim H.-S."/>
            <person name="Busman M."/>
            <person name="Brown D.W."/>
            <person name="Divon H."/>
            <person name="Uhlig S."/>
            <person name="Proctor R.H."/>
        </authorList>
    </citation>
    <scope>NUCLEOTIDE SEQUENCE [LARGE SCALE GENOMIC DNA]</scope>
    <source>
        <strain evidence="7 8">NRRL 66333</strain>
    </source>
</reference>
<dbReference type="InterPro" id="IPR014043">
    <property type="entry name" value="Acyl_transferase_dom"/>
</dbReference>
<dbReference type="InterPro" id="IPR016035">
    <property type="entry name" value="Acyl_Trfase/lysoPLipase"/>
</dbReference>
<gene>
    <name evidence="7" type="ORF">FSUBG_13732</name>
</gene>
<protein>
    <submittedName>
        <fullName evidence="7">Polyketide synthase</fullName>
    </submittedName>
</protein>
<dbReference type="Pfam" id="PF00109">
    <property type="entry name" value="ketoacyl-synt"/>
    <property type="match status" value="1"/>
</dbReference>
<dbReference type="RefSeq" id="XP_036530803.1">
    <property type="nucleotide sequence ID" value="XM_036678655.1"/>
</dbReference>
<feature type="domain" description="Carrier" evidence="5">
    <location>
        <begin position="647"/>
        <end position="727"/>
    </location>
</feature>
<keyword evidence="3" id="KW-0808">Transferase</keyword>
<dbReference type="EMBL" id="JAAOAV010000388">
    <property type="protein sequence ID" value="KAF5578714.1"/>
    <property type="molecule type" value="Genomic_DNA"/>
</dbReference>
<dbReference type="InterPro" id="IPR016039">
    <property type="entry name" value="Thiolase-like"/>
</dbReference>
<sequence>MKLKTRLWANLMSDVDSFDHQFFKTTKREAAALDPHQRLLLQATYHVLESAGWLSGNTPEVNNDCKEGPGHSTACFIGMNAPDWPLNLASNPVSPFTGGGMLRSFVAGRLSYHFRGTGPSHTIDTAYSSPMVAVHQACSSLQLEECTRAVAGGTNLITNLALCRRLFRGEAVGVVVLQPLPTALADKDDIHGVILATGNNQNMKGTTITNPVLESQAGLYCHVLKRAGFAKGMSYVEAHGIGTRAGDPVEMGAISQILGEGRRATTLHVDSLKANIGHSEGTSGVIPLIKVLLMMRHGMITPQADFRDLNPDIQPLELDGPVISMTHQDWTDRRRLALVNSYGASGNNAVAVVAPPPSPSTSTRMVSGQSASGARRQAAIASPKFPFVISAASYTSLTSHLKRLNSQIQDGAITSPIHDVAFTLATKRNRQRQHLFCTTAESSPQPVVLLFSGQNGNTVPSIPTLYNSSEPFQKHLNECNEAIELLNLPSLFPAVLQGLQGESDLILLHTAMFAIQCSSVCGHSFGEWAAATVSGVMTLKEGMKVVTGDRGQDQGLNVFVPVGGKDPTAYLAEVKVDVFGSEQQEATLDDLGADSLNGPEIAANLSNRFNARISMDDFAKATDVASLCALVSMISQDGDLEASHALRLSDQVMHRICEILRDSLGLELSDIKPDSKLEDLGIDSFVSVEIIGNLKEAFNTDITSSEFASATDLASVYQLVTGLLSSSRSSSTSPGLSTPDASANNGSESFHNAFLQVRGSFDYHANDTKFTGYWDLAYPQQLSVVAVFIIEAFEKLVCALWRYKEEEKLSDLGAILPKYQRELTRLWDILAEAGVVEKSSLASAYDLDALLGSYLAEYLTGQTDSITTLFSSNAGCALLEDFYANGPDLRATTQILCDLIEAAIRINAMTGSDGELFRVLEATGLPFTYTFTGVSVSLVARAKKSPLFRSVPEMDFYKLDIEEAPPANLLGCYHLFISSNCLHAPRDLKSSLLHIRQLLRPRDGCLALVELTQKQAWYDLVWSFLDGWWLFDDGGTYALQSPWAWERYMRDAGFSHVDWSEGVSRESRGVCVICGLVADLDQPCPIQATSMLLRNPILFLTHPRIVAITSSWSLLAVGLAPSSTLSPLG</sequence>
<dbReference type="PROSITE" id="PS52004">
    <property type="entry name" value="KS3_2"/>
    <property type="match status" value="1"/>
</dbReference>
<evidence type="ECO:0000313" key="7">
    <source>
        <dbReference type="EMBL" id="KAF5578714.1"/>
    </source>
</evidence>
<dbReference type="SUPFAM" id="SSF53335">
    <property type="entry name" value="S-adenosyl-L-methionine-dependent methyltransferases"/>
    <property type="match status" value="1"/>
</dbReference>
<evidence type="ECO:0000256" key="3">
    <source>
        <dbReference type="ARBA" id="ARBA00022679"/>
    </source>
</evidence>
<dbReference type="PANTHER" id="PTHR43775">
    <property type="entry name" value="FATTY ACID SYNTHASE"/>
    <property type="match status" value="1"/>
</dbReference>
<evidence type="ECO:0000256" key="1">
    <source>
        <dbReference type="ARBA" id="ARBA00022450"/>
    </source>
</evidence>
<dbReference type="PROSITE" id="PS50075">
    <property type="entry name" value="CARRIER"/>
    <property type="match status" value="1"/>
</dbReference>
<dbReference type="PANTHER" id="PTHR43775:SF21">
    <property type="entry name" value="NON-REDUCING POLYKETIDE SYNTHASE AUSA-RELATED"/>
    <property type="match status" value="1"/>
</dbReference>
<dbReference type="InterPro" id="IPR029063">
    <property type="entry name" value="SAM-dependent_MTases_sf"/>
</dbReference>
<dbReference type="Pfam" id="PF00550">
    <property type="entry name" value="PP-binding"/>
    <property type="match status" value="2"/>
</dbReference>
<dbReference type="Gene3D" id="3.40.47.10">
    <property type="match status" value="2"/>
</dbReference>
<keyword evidence="4" id="KW-0511">Multifunctional enzyme</keyword>
<keyword evidence="2" id="KW-0597">Phosphoprotein</keyword>
<dbReference type="Gene3D" id="3.40.366.10">
    <property type="entry name" value="Malonyl-Coenzyme A Acyl Carrier Protein, domain 2"/>
    <property type="match status" value="1"/>
</dbReference>